<keyword evidence="1" id="KW-1185">Reference proteome</keyword>
<dbReference type="AlphaFoldDB" id="A0A914EHW5"/>
<dbReference type="Proteomes" id="UP000887540">
    <property type="component" value="Unplaced"/>
</dbReference>
<protein>
    <submittedName>
        <fullName evidence="2">Uncharacterized protein</fullName>
    </submittedName>
</protein>
<evidence type="ECO:0000313" key="2">
    <source>
        <dbReference type="WBParaSite" id="ACRNAN_scaffold848.g13092.t1"/>
    </source>
</evidence>
<dbReference type="WBParaSite" id="ACRNAN_scaffold848.g13092.t1">
    <property type="protein sequence ID" value="ACRNAN_scaffold848.g13092.t1"/>
    <property type="gene ID" value="ACRNAN_scaffold848.g13092"/>
</dbReference>
<accession>A0A914EHW5</accession>
<reference evidence="2" key="1">
    <citation type="submission" date="2022-11" db="UniProtKB">
        <authorList>
            <consortium name="WormBaseParasite"/>
        </authorList>
    </citation>
    <scope>IDENTIFICATION</scope>
</reference>
<proteinExistence type="predicted"/>
<sequence>MFELIKVVLFPDCVLNLEEVELGSNELDLGVVVLDPFDVLVLVLAVETVDSVDVLNLETGELELILELGIVVETIAPGEVIDIDSVELNSVGVFDPETVELPIDMLELDEI</sequence>
<organism evidence="1 2">
    <name type="scientific">Acrobeloides nanus</name>
    <dbReference type="NCBI Taxonomy" id="290746"/>
    <lineage>
        <taxon>Eukaryota</taxon>
        <taxon>Metazoa</taxon>
        <taxon>Ecdysozoa</taxon>
        <taxon>Nematoda</taxon>
        <taxon>Chromadorea</taxon>
        <taxon>Rhabditida</taxon>
        <taxon>Tylenchina</taxon>
        <taxon>Cephalobomorpha</taxon>
        <taxon>Cephaloboidea</taxon>
        <taxon>Cephalobidae</taxon>
        <taxon>Acrobeloides</taxon>
    </lineage>
</organism>
<evidence type="ECO:0000313" key="1">
    <source>
        <dbReference type="Proteomes" id="UP000887540"/>
    </source>
</evidence>
<name>A0A914EHW5_9BILA</name>